<feature type="domain" description="Gfo/Idh/MocA-like oxidoreductase N-terminal" evidence="2">
    <location>
        <begin position="5"/>
        <end position="122"/>
    </location>
</feature>
<gene>
    <name evidence="4" type="ORF">FQP85_00200</name>
</gene>
<dbReference type="Proteomes" id="UP000317938">
    <property type="component" value="Unassembled WGS sequence"/>
</dbReference>
<dbReference type="InterPro" id="IPR051317">
    <property type="entry name" value="Gfo/Idh/MocA_oxidoreduct"/>
</dbReference>
<dbReference type="InterPro" id="IPR048477">
    <property type="entry name" value="YceM-like_C"/>
</dbReference>
<reference evidence="4 5" key="1">
    <citation type="submission" date="2019-07" db="EMBL/GenBank/DDBJ databases">
        <title>Diversity of Bacteria from Kongsfjorden, Arctic.</title>
        <authorList>
            <person name="Yu Y."/>
        </authorList>
    </citation>
    <scope>NUCLEOTIDE SEQUENCE [LARGE SCALE GENOMIC DNA]</scope>
    <source>
        <strain evidence="4 5">SM1927</strain>
    </source>
</reference>
<dbReference type="EMBL" id="VNFF01000001">
    <property type="protein sequence ID" value="TVU86391.1"/>
    <property type="molecule type" value="Genomic_DNA"/>
</dbReference>
<accession>A0ABY3FIP9</accession>
<evidence type="ECO:0000259" key="2">
    <source>
        <dbReference type="Pfam" id="PF01408"/>
    </source>
</evidence>
<dbReference type="PANTHER" id="PTHR43708">
    <property type="entry name" value="CONSERVED EXPRESSED OXIDOREDUCTASE (EUROFUNG)"/>
    <property type="match status" value="1"/>
</dbReference>
<evidence type="ECO:0000256" key="1">
    <source>
        <dbReference type="ARBA" id="ARBA00022729"/>
    </source>
</evidence>
<dbReference type="RefSeq" id="WP_145233048.1">
    <property type="nucleotide sequence ID" value="NZ_VNFF01000001.1"/>
</dbReference>
<dbReference type="PANTHER" id="PTHR43708:SF4">
    <property type="entry name" value="OXIDOREDUCTASE YCEM-RELATED"/>
    <property type="match status" value="1"/>
</dbReference>
<dbReference type="InterPro" id="IPR000683">
    <property type="entry name" value="Gfo/Idh/MocA-like_OxRdtase_N"/>
</dbReference>
<dbReference type="Pfam" id="PF01408">
    <property type="entry name" value="GFO_IDH_MocA"/>
    <property type="match status" value="1"/>
</dbReference>
<name>A0ABY3FIP9_9GAMM</name>
<organism evidence="4 5">
    <name type="scientific">Pseudoalteromonas neustonica</name>
    <dbReference type="NCBI Taxonomy" id="1840331"/>
    <lineage>
        <taxon>Bacteria</taxon>
        <taxon>Pseudomonadati</taxon>
        <taxon>Pseudomonadota</taxon>
        <taxon>Gammaproteobacteria</taxon>
        <taxon>Alteromonadales</taxon>
        <taxon>Pseudoalteromonadaceae</taxon>
        <taxon>Pseudoalteromonas</taxon>
    </lineage>
</organism>
<dbReference type="SUPFAM" id="SSF55347">
    <property type="entry name" value="Glyceraldehyde-3-phosphate dehydrogenase-like, C-terminal domain"/>
    <property type="match status" value="1"/>
</dbReference>
<sequence>MNQLTIALVGLGDIAQKAYLPIATQHAQIDPIFCTRNLTTLTQLAKQYRVQKCFTDYQAVLACKPDGVMIHTNTESHFTFAKQALEQKIATFVDKPLAYSFSEVSELIALATKHNTPLFLGFNRRFLPIMADIAKPQIRHLKWQKNRLNLPAQPRTFIFDDFIHVVDSLCHFANVERFDQLNQLQVFSQLDPQGLLAAIHVSFEFEGRLFQGAMDRLSGCNEEVVEITGLNEKWRFESLTNMTSMVNGIQQSAMQNDWQATLYKRGFESMLEAWLTAVKTQQVDQLQLKKDSLTHELCEWLVAHVSNNNELFHC</sequence>
<dbReference type="Pfam" id="PF21378">
    <property type="entry name" value="YceM-like_C"/>
    <property type="match status" value="1"/>
</dbReference>
<dbReference type="InterPro" id="IPR036291">
    <property type="entry name" value="NAD(P)-bd_dom_sf"/>
</dbReference>
<keyword evidence="5" id="KW-1185">Reference proteome</keyword>
<proteinExistence type="predicted"/>
<dbReference type="Gene3D" id="3.40.50.720">
    <property type="entry name" value="NAD(P)-binding Rossmann-like Domain"/>
    <property type="match status" value="1"/>
</dbReference>
<evidence type="ECO:0000259" key="3">
    <source>
        <dbReference type="Pfam" id="PF21378"/>
    </source>
</evidence>
<evidence type="ECO:0000313" key="4">
    <source>
        <dbReference type="EMBL" id="TVU86391.1"/>
    </source>
</evidence>
<keyword evidence="1" id="KW-0732">Signal</keyword>
<dbReference type="Gene3D" id="3.30.360.10">
    <property type="entry name" value="Dihydrodipicolinate Reductase, domain 2"/>
    <property type="match status" value="1"/>
</dbReference>
<comment type="caution">
    <text evidence="4">The sequence shown here is derived from an EMBL/GenBank/DDBJ whole genome shotgun (WGS) entry which is preliminary data.</text>
</comment>
<feature type="domain" description="YceM-like C-terminal" evidence="3">
    <location>
        <begin position="139"/>
        <end position="242"/>
    </location>
</feature>
<protein>
    <submittedName>
        <fullName evidence="4">Gfo/Idh/MocA family oxidoreductase</fullName>
    </submittedName>
</protein>
<dbReference type="SUPFAM" id="SSF51735">
    <property type="entry name" value="NAD(P)-binding Rossmann-fold domains"/>
    <property type="match status" value="1"/>
</dbReference>
<evidence type="ECO:0000313" key="5">
    <source>
        <dbReference type="Proteomes" id="UP000317938"/>
    </source>
</evidence>